<proteinExistence type="predicted"/>
<reference evidence="4" key="1">
    <citation type="submission" date="2013-11" db="EMBL/GenBank/DDBJ databases">
        <authorList>
            <person name="Hoang H.T."/>
            <person name="Killian M.L."/>
            <person name="Madson D.M."/>
            <person name="Arruda P.H.E."/>
            <person name="Sun D."/>
            <person name="Schwartz K.J."/>
            <person name="Yoon K."/>
        </authorList>
    </citation>
    <scope>NUCLEOTIDE SEQUENCE [LARGE SCALE GENOMIC DNA]</scope>
    <source>
        <strain evidence="4">CDK2</strain>
    </source>
</reference>
<accession>A0A0P7GSU4</accession>
<evidence type="ECO:0000313" key="4">
    <source>
        <dbReference type="Proteomes" id="UP000050535"/>
    </source>
</evidence>
<evidence type="ECO:0000256" key="2">
    <source>
        <dbReference type="SAM" id="Phobius"/>
    </source>
</evidence>
<keyword evidence="2" id="KW-0812">Transmembrane</keyword>
<dbReference type="RefSeq" id="WP_189319162.1">
    <property type="nucleotide sequence ID" value="NZ_LGUC01000001.1"/>
</dbReference>
<evidence type="ECO:0000256" key="1">
    <source>
        <dbReference type="SAM" id="MobiDB-lite"/>
    </source>
</evidence>
<dbReference type="PATRIC" id="fig|699431.3.peg.2821"/>
<dbReference type="EMBL" id="LGUC01000001">
    <property type="protein sequence ID" value="KPN32002.1"/>
    <property type="molecule type" value="Genomic_DNA"/>
</dbReference>
<organism evidence="3 4">
    <name type="scientific">Halolamina pelagica</name>
    <dbReference type="NCBI Taxonomy" id="699431"/>
    <lineage>
        <taxon>Archaea</taxon>
        <taxon>Methanobacteriati</taxon>
        <taxon>Methanobacteriota</taxon>
        <taxon>Stenosarchaea group</taxon>
        <taxon>Halobacteria</taxon>
        <taxon>Halobacteriales</taxon>
        <taxon>Haloferacaceae</taxon>
    </lineage>
</organism>
<name>A0A0P7GSU4_9EURY</name>
<sequence>MSLVPERLRPYLAGLLGTLATGFGHLYLRRWLRGFGWIALAFAATIAFVPDGTLQAISAGEAVANRAELYPAMAIQLIGAVDAFVLAYRENSGVASTPKSTCRSSPRGNRTPSPAPTAGRRSTPRSGSVTGVPPSSRRPTPTRRESAASRLRLEVIRRRTEFASTRVVAVPTVIRRQWFANRHPYLGN</sequence>
<keyword evidence="2" id="KW-1133">Transmembrane helix</keyword>
<feature type="transmembrane region" description="Helical" evidence="2">
    <location>
        <begin position="12"/>
        <end position="28"/>
    </location>
</feature>
<dbReference type="AlphaFoldDB" id="A0A0P7GSU4"/>
<gene>
    <name evidence="3" type="ORF">SY89_02759</name>
</gene>
<protein>
    <recommendedName>
        <fullName evidence="5">TM2 domain-containing protein</fullName>
    </recommendedName>
</protein>
<feature type="transmembrane region" description="Helical" evidence="2">
    <location>
        <begin position="35"/>
        <end position="57"/>
    </location>
</feature>
<feature type="compositionally biased region" description="Polar residues" evidence="1">
    <location>
        <begin position="94"/>
        <end position="112"/>
    </location>
</feature>
<dbReference type="OrthoDB" id="204947at2157"/>
<keyword evidence="4" id="KW-1185">Reference proteome</keyword>
<feature type="region of interest" description="Disordered" evidence="1">
    <location>
        <begin position="94"/>
        <end position="149"/>
    </location>
</feature>
<comment type="caution">
    <text evidence="3">The sequence shown here is derived from an EMBL/GenBank/DDBJ whole genome shotgun (WGS) entry which is preliminary data.</text>
</comment>
<dbReference type="STRING" id="699431.SY89_02759"/>
<keyword evidence="2" id="KW-0472">Membrane</keyword>
<evidence type="ECO:0000313" key="3">
    <source>
        <dbReference type="EMBL" id="KPN32002.1"/>
    </source>
</evidence>
<evidence type="ECO:0008006" key="5">
    <source>
        <dbReference type="Google" id="ProtNLM"/>
    </source>
</evidence>
<dbReference type="Proteomes" id="UP000050535">
    <property type="component" value="Unassembled WGS sequence"/>
</dbReference>